<evidence type="ECO:0000313" key="8">
    <source>
        <dbReference type="EMBL" id="RKG34682.1"/>
    </source>
</evidence>
<dbReference type="InterPro" id="IPR003370">
    <property type="entry name" value="Chromate_transpt"/>
</dbReference>
<feature type="transmembrane region" description="Helical" evidence="7">
    <location>
        <begin position="123"/>
        <end position="142"/>
    </location>
</feature>
<feature type="transmembrane region" description="Helical" evidence="7">
    <location>
        <begin position="250"/>
        <end position="268"/>
    </location>
</feature>
<gene>
    <name evidence="8" type="primary">chrA</name>
    <name evidence="8" type="ORF">D7V32_01095</name>
</gene>
<dbReference type="Pfam" id="PF02417">
    <property type="entry name" value="Chromate_transp"/>
    <property type="match status" value="2"/>
</dbReference>
<dbReference type="GO" id="GO:0015109">
    <property type="term" value="F:chromate transmembrane transporter activity"/>
    <property type="evidence" value="ECO:0007669"/>
    <property type="project" value="InterPro"/>
</dbReference>
<feature type="transmembrane region" description="Helical" evidence="7">
    <location>
        <begin position="219"/>
        <end position="238"/>
    </location>
</feature>
<feature type="transmembrane region" description="Helical" evidence="7">
    <location>
        <begin position="348"/>
        <end position="368"/>
    </location>
</feature>
<feature type="transmembrane region" description="Helical" evidence="7">
    <location>
        <begin position="398"/>
        <end position="416"/>
    </location>
</feature>
<dbReference type="EMBL" id="RAXV01000001">
    <property type="protein sequence ID" value="RKG34682.1"/>
    <property type="molecule type" value="Genomic_DNA"/>
</dbReference>
<keyword evidence="6 7" id="KW-0472">Membrane</keyword>
<dbReference type="OrthoDB" id="8969999at2"/>
<organism evidence="8 9">
    <name type="scientific">Acinetobacter tianfuensis</name>
    <dbReference type="NCBI Taxonomy" id="2419603"/>
    <lineage>
        <taxon>Bacteria</taxon>
        <taxon>Pseudomonadati</taxon>
        <taxon>Pseudomonadota</taxon>
        <taxon>Gammaproteobacteria</taxon>
        <taxon>Moraxellales</taxon>
        <taxon>Moraxellaceae</taxon>
        <taxon>Acinetobacter</taxon>
    </lineage>
</organism>
<dbReference type="Proteomes" id="UP000282388">
    <property type="component" value="Unassembled WGS sequence"/>
</dbReference>
<dbReference type="NCBIfam" id="TIGR00937">
    <property type="entry name" value="2A51"/>
    <property type="match status" value="1"/>
</dbReference>
<dbReference type="RefSeq" id="WP_120401064.1">
    <property type="nucleotide sequence ID" value="NZ_RAXV01000001.1"/>
</dbReference>
<feature type="transmembrane region" description="Helical" evidence="7">
    <location>
        <begin position="93"/>
        <end position="117"/>
    </location>
</feature>
<keyword evidence="4 7" id="KW-0812">Transmembrane</keyword>
<evidence type="ECO:0000256" key="5">
    <source>
        <dbReference type="ARBA" id="ARBA00022989"/>
    </source>
</evidence>
<accession>A0A3A8EIB6</accession>
<evidence type="ECO:0000256" key="1">
    <source>
        <dbReference type="ARBA" id="ARBA00004651"/>
    </source>
</evidence>
<feature type="transmembrane region" description="Helical" evidence="7">
    <location>
        <begin position="315"/>
        <end position="336"/>
    </location>
</feature>
<protein>
    <submittedName>
        <fullName evidence="8">Chromate efflux transporter</fullName>
    </submittedName>
</protein>
<evidence type="ECO:0000313" key="9">
    <source>
        <dbReference type="Proteomes" id="UP000282388"/>
    </source>
</evidence>
<keyword evidence="5 7" id="KW-1133">Transmembrane helix</keyword>
<evidence type="ECO:0000256" key="3">
    <source>
        <dbReference type="ARBA" id="ARBA00022475"/>
    </source>
</evidence>
<dbReference type="AlphaFoldDB" id="A0A3A8EIB6"/>
<sequence length="417" mass="46077">MHDLPSQQPNTAGHELSLLHLFIIFFQLGCTAFGGPAAHLVIFYQYFVQHKKWLSEQQYAYLLSLAQVLPGPSSSQLGISIGYTLKGYWGGAAAWLGFTLPSVLLMTLTAVLGIQVFDALDPAFFHVIQLLVLSVAAWAFWQMMQSFCQNIGHYALMLAAALFVYIVQLPINQILVIVLAALCGLFFSKKPALDQEKNTQYKSPENPAALQKSNHTRWAFIWLILFALPFLYFALFDTESSPLLYAVESFYRTSSLVFGGGHIILPFLHQDFVSNGMLSGASFNAGYAFAQLMPGPLFSFASYIGALLPMTPSLTLNAAISAIAIFLPSFLLLYGLLPYWAKLMQSQLLFKAVSTINAAVTGLLLCLIVQMGEKYIVQWLDWLFTAAVILLLKSKLPVWLSLIASGAAYYSLLHALN</sequence>
<dbReference type="GO" id="GO:0005886">
    <property type="term" value="C:plasma membrane"/>
    <property type="evidence" value="ECO:0007669"/>
    <property type="project" value="UniProtKB-SubCell"/>
</dbReference>
<feature type="transmembrane region" description="Helical" evidence="7">
    <location>
        <begin position="288"/>
        <end position="308"/>
    </location>
</feature>
<dbReference type="InterPro" id="IPR014047">
    <property type="entry name" value="Chr_Tranpt_l_chain"/>
</dbReference>
<name>A0A3A8EIB6_9GAMM</name>
<keyword evidence="3" id="KW-1003">Cell membrane</keyword>
<keyword evidence="9" id="KW-1185">Reference proteome</keyword>
<comment type="subcellular location">
    <subcellularLocation>
        <location evidence="1">Cell membrane</location>
        <topology evidence="1">Multi-pass membrane protein</topology>
    </subcellularLocation>
</comment>
<dbReference type="PANTHER" id="PTHR33567:SF3">
    <property type="entry name" value="CHROMATE ION TRANSPORTER (EUROFUNG)"/>
    <property type="match status" value="1"/>
</dbReference>
<feature type="transmembrane region" description="Helical" evidence="7">
    <location>
        <begin position="154"/>
        <end position="187"/>
    </location>
</feature>
<proteinExistence type="inferred from homology"/>
<feature type="transmembrane region" description="Helical" evidence="7">
    <location>
        <begin position="20"/>
        <end position="44"/>
    </location>
</feature>
<evidence type="ECO:0000256" key="6">
    <source>
        <dbReference type="ARBA" id="ARBA00023136"/>
    </source>
</evidence>
<dbReference type="PANTHER" id="PTHR33567">
    <property type="entry name" value="CHROMATE ION TRANSPORTER (EUROFUNG)"/>
    <property type="match status" value="1"/>
</dbReference>
<reference evidence="8 9" key="1">
    <citation type="submission" date="2018-09" db="EMBL/GenBank/DDBJ databases">
        <title>The draft genome of Acinetobacter spp. strains.</title>
        <authorList>
            <person name="Qin J."/>
            <person name="Feng Y."/>
            <person name="Zong Z."/>
        </authorList>
    </citation>
    <scope>NUCLEOTIDE SEQUENCE [LARGE SCALE GENOMIC DNA]</scope>
    <source>
        <strain evidence="8 9">WCHAc060012</strain>
    </source>
</reference>
<evidence type="ECO:0000256" key="7">
    <source>
        <dbReference type="SAM" id="Phobius"/>
    </source>
</evidence>
<comment type="similarity">
    <text evidence="2">Belongs to the chromate ion transporter (CHR) (TC 2.A.51) family.</text>
</comment>
<comment type="caution">
    <text evidence="8">The sequence shown here is derived from an EMBL/GenBank/DDBJ whole genome shotgun (WGS) entry which is preliminary data.</text>
</comment>
<feature type="transmembrane region" description="Helical" evidence="7">
    <location>
        <begin position="375"/>
        <end position="392"/>
    </location>
</feature>
<dbReference type="PIRSF" id="PIRSF004810">
    <property type="entry name" value="ChrA"/>
    <property type="match status" value="1"/>
</dbReference>
<evidence type="ECO:0000256" key="2">
    <source>
        <dbReference type="ARBA" id="ARBA00005262"/>
    </source>
</evidence>
<evidence type="ECO:0000256" key="4">
    <source>
        <dbReference type="ARBA" id="ARBA00022692"/>
    </source>
</evidence>